<dbReference type="GO" id="GO:0016791">
    <property type="term" value="F:phosphatase activity"/>
    <property type="evidence" value="ECO:0007669"/>
    <property type="project" value="InterPro"/>
</dbReference>
<evidence type="ECO:0000313" key="3">
    <source>
        <dbReference type="Proteomes" id="UP000243217"/>
    </source>
</evidence>
<dbReference type="PROSITE" id="PS50969">
    <property type="entry name" value="FCP1"/>
    <property type="match status" value="1"/>
</dbReference>
<keyword evidence="3" id="KW-1185">Reference proteome</keyword>
<reference evidence="2 3" key="1">
    <citation type="journal article" date="2014" name="Genome Biol. Evol.">
        <title>The secreted proteins of Achlya hypogyna and Thraustotheca clavata identify the ancestral oomycete secretome and reveal gene acquisitions by horizontal gene transfer.</title>
        <authorList>
            <person name="Misner I."/>
            <person name="Blouin N."/>
            <person name="Leonard G."/>
            <person name="Richards T.A."/>
            <person name="Lane C.E."/>
        </authorList>
    </citation>
    <scope>NUCLEOTIDE SEQUENCE [LARGE SCALE GENOMIC DNA]</scope>
    <source>
        <strain evidence="2 3">ATCC 34112</strain>
    </source>
</reference>
<dbReference type="PANTHER" id="PTHR12210">
    <property type="entry name" value="DULLARD PROTEIN PHOSPHATASE"/>
    <property type="match status" value="1"/>
</dbReference>
<dbReference type="InterPro" id="IPR023214">
    <property type="entry name" value="HAD_sf"/>
</dbReference>
<dbReference type="EMBL" id="JNBS01005057">
    <property type="protein sequence ID" value="OQR81225.1"/>
    <property type="molecule type" value="Genomic_DNA"/>
</dbReference>
<gene>
    <name evidence="2" type="ORF">THRCLA_11862</name>
</gene>
<dbReference type="SUPFAM" id="SSF56784">
    <property type="entry name" value="HAD-like"/>
    <property type="match status" value="1"/>
</dbReference>
<organism evidence="2 3">
    <name type="scientific">Thraustotheca clavata</name>
    <dbReference type="NCBI Taxonomy" id="74557"/>
    <lineage>
        <taxon>Eukaryota</taxon>
        <taxon>Sar</taxon>
        <taxon>Stramenopiles</taxon>
        <taxon>Oomycota</taxon>
        <taxon>Saprolegniomycetes</taxon>
        <taxon>Saprolegniales</taxon>
        <taxon>Achlyaceae</taxon>
        <taxon>Thraustotheca</taxon>
    </lineage>
</organism>
<comment type="caution">
    <text evidence="2">The sequence shown here is derived from an EMBL/GenBank/DDBJ whole genome shotgun (WGS) entry which is preliminary data.</text>
</comment>
<dbReference type="OrthoDB" id="277011at2759"/>
<dbReference type="CDD" id="cd07521">
    <property type="entry name" value="HAD_FCP1-like"/>
    <property type="match status" value="1"/>
</dbReference>
<feature type="domain" description="FCP1 homology" evidence="1">
    <location>
        <begin position="59"/>
        <end position="220"/>
    </location>
</feature>
<dbReference type="InterPro" id="IPR050365">
    <property type="entry name" value="TIM50"/>
</dbReference>
<sequence length="252" mass="28373">MLPDFFRGILRKLSPSKAPVDLDEQARQAFEAYNVVGHLLYDYGNSAVLARVVEAQAQPVCIRLAVVLDLDECLVHTQYSSVNYDYPDVMHVALSDEEILTVNKRPGVDAFLSTLAANFDVYLFTSADEGYANPIVDMLDPCAKIFKKRYYYDDCVHENGLNMKDLKCIEMTQSLAHVVLIDNNPLSFLPQPSNAVPIPSFFDNMNDHALAIVLDLLLTLRHVADVRPCLDQVFHIDQVLQDIQIPTFLTEP</sequence>
<dbReference type="SMART" id="SM00577">
    <property type="entry name" value="CPDc"/>
    <property type="match status" value="1"/>
</dbReference>
<dbReference type="InterPro" id="IPR036412">
    <property type="entry name" value="HAD-like_sf"/>
</dbReference>
<name>A0A1V9Y669_9STRA</name>
<dbReference type="Gene3D" id="3.40.50.1000">
    <property type="entry name" value="HAD superfamily/HAD-like"/>
    <property type="match status" value="1"/>
</dbReference>
<dbReference type="AlphaFoldDB" id="A0A1V9Y669"/>
<proteinExistence type="predicted"/>
<protein>
    <submittedName>
        <fullName evidence="2">CTD small phosphatase</fullName>
    </submittedName>
</protein>
<dbReference type="NCBIfam" id="TIGR02251">
    <property type="entry name" value="HIF-SF_euk"/>
    <property type="match status" value="1"/>
</dbReference>
<dbReference type="InterPro" id="IPR011948">
    <property type="entry name" value="Dullard_phosphatase"/>
</dbReference>
<dbReference type="InterPro" id="IPR004274">
    <property type="entry name" value="FCP1_dom"/>
</dbReference>
<dbReference type="Pfam" id="PF03031">
    <property type="entry name" value="NIF"/>
    <property type="match status" value="1"/>
</dbReference>
<dbReference type="Proteomes" id="UP000243217">
    <property type="component" value="Unassembled WGS sequence"/>
</dbReference>
<dbReference type="STRING" id="74557.A0A1V9Y669"/>
<evidence type="ECO:0000259" key="1">
    <source>
        <dbReference type="PROSITE" id="PS50969"/>
    </source>
</evidence>
<accession>A0A1V9Y669</accession>
<evidence type="ECO:0000313" key="2">
    <source>
        <dbReference type="EMBL" id="OQR81225.1"/>
    </source>
</evidence>